<evidence type="ECO:0000313" key="2">
    <source>
        <dbReference type="EMBL" id="GAL92256.1"/>
    </source>
</evidence>
<reference evidence="3" key="1">
    <citation type="journal article" date="2015" name="Genome">
        <title>Whole Genome Sequence of the Non-Microcystin-Producing Microcystis aeruginosa Strain NIES-44.</title>
        <authorList>
            <person name="Okano K."/>
            <person name="Miyata N."/>
            <person name="Ozaki Y."/>
        </authorList>
    </citation>
    <scope>NUCLEOTIDE SEQUENCE [LARGE SCALE GENOMIC DNA]</scope>
    <source>
        <strain evidence="3">NIES-44</strain>
    </source>
</reference>
<sequence>MKIIIDMNLTPEWVTVLAKYDIQAVHWSMVGDPRAPDHDIMEWAKINDYIVFTNDLDFGTILAVTAANSPSVIQFRTQDLLPANLEKLVIEVLQKFEPQLNLGALITIDVNRSKVRILPIKSKI</sequence>
<dbReference type="AlphaFoldDB" id="A0A0A1VSH9"/>
<accession>A0A0A1VSH9</accession>
<evidence type="ECO:0000313" key="3">
    <source>
        <dbReference type="Proteomes" id="UP000030321"/>
    </source>
</evidence>
<dbReference type="RefSeq" id="WP_045358024.1">
    <property type="nucleotide sequence ID" value="NZ_BBPA01000020.1"/>
</dbReference>
<dbReference type="Proteomes" id="UP000030321">
    <property type="component" value="Unassembled WGS sequence"/>
</dbReference>
<evidence type="ECO:0000259" key="1">
    <source>
        <dbReference type="Pfam" id="PF18480"/>
    </source>
</evidence>
<protein>
    <recommendedName>
        <fullName evidence="1">DUF5615 domain-containing protein</fullName>
    </recommendedName>
</protein>
<name>A0A0A1VSH9_MICAE</name>
<dbReference type="InterPro" id="IPR041049">
    <property type="entry name" value="DUF5615"/>
</dbReference>
<feature type="domain" description="DUF5615" evidence="1">
    <location>
        <begin position="1"/>
        <end position="109"/>
    </location>
</feature>
<proteinExistence type="predicted"/>
<comment type="caution">
    <text evidence="2">The sequence shown here is derived from an EMBL/GenBank/DDBJ whole genome shotgun (WGS) entry which is preliminary data.</text>
</comment>
<dbReference type="Pfam" id="PF18480">
    <property type="entry name" value="DUF5615"/>
    <property type="match status" value="1"/>
</dbReference>
<gene>
    <name evidence="2" type="ORF">N44_00814</name>
</gene>
<dbReference type="EMBL" id="BBPA01000020">
    <property type="protein sequence ID" value="GAL92256.1"/>
    <property type="molecule type" value="Genomic_DNA"/>
</dbReference>
<organism evidence="2 3">
    <name type="scientific">Microcystis aeruginosa NIES-44</name>
    <dbReference type="NCBI Taxonomy" id="449439"/>
    <lineage>
        <taxon>Bacteria</taxon>
        <taxon>Bacillati</taxon>
        <taxon>Cyanobacteriota</taxon>
        <taxon>Cyanophyceae</taxon>
        <taxon>Oscillatoriophycideae</taxon>
        <taxon>Chroococcales</taxon>
        <taxon>Microcystaceae</taxon>
        <taxon>Microcystis</taxon>
    </lineage>
</organism>